<dbReference type="PANTHER" id="PTHR43861">
    <property type="entry name" value="TRANS-ACONITATE 2-METHYLTRANSFERASE-RELATED"/>
    <property type="match status" value="1"/>
</dbReference>
<proteinExistence type="predicted"/>
<dbReference type="SUPFAM" id="SSF53335">
    <property type="entry name" value="S-adenosyl-L-methionine-dependent methyltransferases"/>
    <property type="match status" value="1"/>
</dbReference>
<keyword evidence="1" id="KW-0808">Transferase</keyword>
<keyword evidence="1" id="KW-0489">Methyltransferase</keyword>
<dbReference type="GO" id="GO:0032259">
    <property type="term" value="P:methylation"/>
    <property type="evidence" value="ECO:0007669"/>
    <property type="project" value="UniProtKB-KW"/>
</dbReference>
<evidence type="ECO:0000313" key="2">
    <source>
        <dbReference type="Proteomes" id="UP000309450"/>
    </source>
</evidence>
<gene>
    <name evidence="1" type="ORF">E7811_05330</name>
</gene>
<reference evidence="1 2" key="1">
    <citation type="submission" date="2019-04" db="EMBL/GenBank/DDBJ databases">
        <title>Draft genome sequence of Gemmobacter aestuarii sp. nov.</title>
        <authorList>
            <person name="Hameed A."/>
            <person name="Lin S.-Y."/>
            <person name="Shahina M."/>
            <person name="Lai W.-A."/>
            <person name="Young C.-C."/>
        </authorList>
    </citation>
    <scope>NUCLEOTIDE SEQUENCE [LARGE SCALE GENOMIC DNA]</scope>
    <source>
        <strain evidence="1 2">CC-PW-75</strain>
    </source>
</reference>
<name>A0A4S3MTD5_9RHOB</name>
<evidence type="ECO:0000313" key="1">
    <source>
        <dbReference type="EMBL" id="THD85135.1"/>
    </source>
</evidence>
<dbReference type="AlphaFoldDB" id="A0A4S3MTD5"/>
<dbReference type="Pfam" id="PF13489">
    <property type="entry name" value="Methyltransf_23"/>
    <property type="match status" value="1"/>
</dbReference>
<sequence>MAQGGKRKTEAGCLRPGFEDRACPLCGADRPESLWQGRFDDPDVAGHLAAFHYSGFSPLSLTGESFRLCRCGDCGMTYHRRVLNAAGLLRLYGQWADAAQARRFEEAHRQAGPDETARDARRRLRLVLRLLAIAGSQRGRGAGVPGVLDYGAGAGGTMVAATALGCRVVGVEPSATRPQDATGRGAVIYPDLAALEQAGEPPFDAVVLDQVLEHLPDPLPVLHRIAALTRPGGALFLAVPDCRGSTVPQGFDQFHRVQPLEHLNAFTPDTLDRIARAAGFRPVRPPPAFLGTRLAEAIRAAGAVLWQPRTTDRFYRLDRT</sequence>
<organism evidence="1 2">
    <name type="scientific">Aliigemmobacter aestuarii</name>
    <dbReference type="NCBI Taxonomy" id="1445661"/>
    <lineage>
        <taxon>Bacteria</taxon>
        <taxon>Pseudomonadati</taxon>
        <taxon>Pseudomonadota</taxon>
        <taxon>Alphaproteobacteria</taxon>
        <taxon>Rhodobacterales</taxon>
        <taxon>Paracoccaceae</taxon>
        <taxon>Aliigemmobacter</taxon>
    </lineage>
</organism>
<keyword evidence="2" id="KW-1185">Reference proteome</keyword>
<protein>
    <submittedName>
        <fullName evidence="1">Class I SAM-dependent methyltransferase</fullName>
    </submittedName>
</protein>
<dbReference type="Gene3D" id="3.40.50.150">
    <property type="entry name" value="Vaccinia Virus protein VP39"/>
    <property type="match status" value="1"/>
</dbReference>
<comment type="caution">
    <text evidence="1">The sequence shown here is derived from an EMBL/GenBank/DDBJ whole genome shotgun (WGS) entry which is preliminary data.</text>
</comment>
<accession>A0A4S3MTD5</accession>
<dbReference type="EMBL" id="SSND01000001">
    <property type="protein sequence ID" value="THD85135.1"/>
    <property type="molecule type" value="Genomic_DNA"/>
</dbReference>
<dbReference type="CDD" id="cd02440">
    <property type="entry name" value="AdoMet_MTases"/>
    <property type="match status" value="1"/>
</dbReference>
<dbReference type="OrthoDB" id="7537532at2"/>
<dbReference type="Proteomes" id="UP000309450">
    <property type="component" value="Unassembled WGS sequence"/>
</dbReference>
<dbReference type="InterPro" id="IPR029063">
    <property type="entry name" value="SAM-dependent_MTases_sf"/>
</dbReference>
<dbReference type="GO" id="GO:0008168">
    <property type="term" value="F:methyltransferase activity"/>
    <property type="evidence" value="ECO:0007669"/>
    <property type="project" value="UniProtKB-KW"/>
</dbReference>